<evidence type="ECO:0000256" key="1">
    <source>
        <dbReference type="ARBA" id="ARBA00023125"/>
    </source>
</evidence>
<evidence type="ECO:0000256" key="3">
    <source>
        <dbReference type="SAM" id="MobiDB-lite"/>
    </source>
</evidence>
<feature type="region of interest" description="Disordered" evidence="3">
    <location>
        <begin position="907"/>
        <end position="934"/>
    </location>
</feature>
<dbReference type="GO" id="GO:0003677">
    <property type="term" value="F:DNA binding"/>
    <property type="evidence" value="ECO:0007669"/>
    <property type="project" value="UniProtKB-KW"/>
</dbReference>
<accession>A0A068YHM0</accession>
<keyword evidence="5" id="KW-1185">Reference proteome</keyword>
<reference evidence="4" key="2">
    <citation type="submission" date="2015-11" db="EMBL/GenBank/DDBJ databases">
        <authorList>
            <person name="Zhang Y."/>
            <person name="Guo Z."/>
        </authorList>
    </citation>
    <scope>NUCLEOTIDE SEQUENCE</scope>
</reference>
<feature type="compositionally biased region" description="Low complexity" evidence="3">
    <location>
        <begin position="399"/>
        <end position="418"/>
    </location>
</feature>
<evidence type="ECO:0000313" key="4">
    <source>
        <dbReference type="EMBL" id="CDS42817.1"/>
    </source>
</evidence>
<dbReference type="PANTHER" id="PTHR21677">
    <property type="entry name" value="CRAMPED PROTEIN"/>
    <property type="match status" value="1"/>
</dbReference>
<dbReference type="InterPro" id="IPR055315">
    <property type="entry name" value="Cramped-like"/>
</dbReference>
<dbReference type="OrthoDB" id="515799at2759"/>
<feature type="region of interest" description="Disordered" evidence="3">
    <location>
        <begin position="106"/>
        <end position="130"/>
    </location>
</feature>
<dbReference type="AlphaFoldDB" id="A0A068YHM0"/>
<dbReference type="EMBL" id="LN902842">
    <property type="protein sequence ID" value="CDS42817.1"/>
    <property type="molecule type" value="Genomic_DNA"/>
</dbReference>
<reference evidence="4" key="1">
    <citation type="journal article" date="2013" name="Nature">
        <title>The genomes of four tapeworm species reveal adaptations to parasitism.</title>
        <authorList>
            <person name="Tsai I.J."/>
            <person name="Zarowiecki M."/>
            <person name="Holroyd N."/>
            <person name="Garciarrubio A."/>
            <person name="Sanchez-Flores A."/>
            <person name="Brooks K.L."/>
            <person name="Tracey A."/>
            <person name="Bobes R.J."/>
            <person name="Fragoso G."/>
            <person name="Sciutto E."/>
            <person name="Aslett M."/>
            <person name="Beasley H."/>
            <person name="Bennett H.M."/>
            <person name="Cai J."/>
            <person name="Camicia F."/>
            <person name="Clark R."/>
            <person name="Cucher M."/>
            <person name="De Silva N."/>
            <person name="Day T.A."/>
            <person name="Deplazes P."/>
            <person name="Estrada K."/>
            <person name="Fernandez C."/>
            <person name="Holland P.W."/>
            <person name="Hou J."/>
            <person name="Hu S."/>
            <person name="Huckvale T."/>
            <person name="Hung S.S."/>
            <person name="Kamenetzky L."/>
            <person name="Keane J.A."/>
            <person name="Kiss F."/>
            <person name="Koziol U."/>
            <person name="Lambert O."/>
            <person name="Liu K."/>
            <person name="Luo X."/>
            <person name="Luo Y."/>
            <person name="Macchiaroli N."/>
            <person name="Nichol S."/>
            <person name="Paps J."/>
            <person name="Parkinson J."/>
            <person name="Pouchkina-Stantcheva N."/>
            <person name="Riddiford N."/>
            <person name="Rosenzvit M."/>
            <person name="Salinas G."/>
            <person name="Wasmuth J.D."/>
            <person name="Zamanian M."/>
            <person name="Zheng Y."/>
            <person name="Cai X."/>
            <person name="Soberon X."/>
            <person name="Olson P.D."/>
            <person name="Laclette J.P."/>
            <person name="Brehm K."/>
            <person name="Berriman M."/>
            <person name="Garciarrubio A."/>
            <person name="Bobes R.J."/>
            <person name="Fragoso G."/>
            <person name="Sanchez-Flores A."/>
            <person name="Estrada K."/>
            <person name="Cevallos M.A."/>
            <person name="Morett E."/>
            <person name="Gonzalez V."/>
            <person name="Portillo T."/>
            <person name="Ochoa-Leyva A."/>
            <person name="Jose M.V."/>
            <person name="Sciutto E."/>
            <person name="Landa A."/>
            <person name="Jimenez L."/>
            <person name="Valdes V."/>
            <person name="Carrero J.C."/>
            <person name="Larralde C."/>
            <person name="Morales-Montor J."/>
            <person name="Limon-Lason J."/>
            <person name="Soberon X."/>
            <person name="Laclette J.P."/>
        </authorList>
    </citation>
    <scope>NUCLEOTIDE SEQUENCE [LARGE SCALE GENOMIC DNA]</scope>
</reference>
<gene>
    <name evidence="4" type="ORF">EmuJ_001053700</name>
</gene>
<dbReference type="Proteomes" id="UP000017246">
    <property type="component" value="Unassembled WGS sequence"/>
</dbReference>
<proteinExistence type="predicted"/>
<dbReference type="GO" id="GO:0007389">
    <property type="term" value="P:pattern specification process"/>
    <property type="evidence" value="ECO:0007669"/>
    <property type="project" value="TreeGrafter"/>
</dbReference>
<evidence type="ECO:0000313" key="5">
    <source>
        <dbReference type="Proteomes" id="UP000017246"/>
    </source>
</evidence>
<dbReference type="GO" id="GO:0003682">
    <property type="term" value="F:chromatin binding"/>
    <property type="evidence" value="ECO:0007669"/>
    <property type="project" value="InterPro"/>
</dbReference>
<feature type="compositionally biased region" description="Polar residues" evidence="3">
    <location>
        <begin position="109"/>
        <end position="121"/>
    </location>
</feature>
<protein>
    <submittedName>
        <fullName evidence="4">Protein cramped</fullName>
    </submittedName>
</protein>
<feature type="region of interest" description="Disordered" evidence="3">
    <location>
        <begin position="384"/>
        <end position="439"/>
    </location>
</feature>
<dbReference type="PANTHER" id="PTHR21677:SF1">
    <property type="entry name" value="PROTEIN CRAMPED-LIKE"/>
    <property type="match status" value="1"/>
</dbReference>
<dbReference type="STRING" id="6211.A0A068YHM0"/>
<organism evidence="4 5">
    <name type="scientific">Echinococcus multilocularis</name>
    <name type="common">Fox tapeworm</name>
    <dbReference type="NCBI Taxonomy" id="6211"/>
    <lineage>
        <taxon>Eukaryota</taxon>
        <taxon>Metazoa</taxon>
        <taxon>Spiralia</taxon>
        <taxon>Lophotrochozoa</taxon>
        <taxon>Platyhelminthes</taxon>
        <taxon>Cestoda</taxon>
        <taxon>Eucestoda</taxon>
        <taxon>Cyclophyllidea</taxon>
        <taxon>Taeniidae</taxon>
        <taxon>Echinococcus</taxon>
    </lineage>
</organism>
<dbReference type="GO" id="GO:0005634">
    <property type="term" value="C:nucleus"/>
    <property type="evidence" value="ECO:0007669"/>
    <property type="project" value="TreeGrafter"/>
</dbReference>
<keyword evidence="1" id="KW-0238">DNA-binding</keyword>
<sequence length="999" mass="108546">MKTRRTSAEPLKIVAGVRTRRTARIGFPSTHTQNDVQPDEGGIVQPVVSTAEKVDEPPLKPRQAGQKVSLKDVWTADDRRLFFLGVRLYGRNFNELARFVRSRGHRNDTYSTSATANQPSTCAEAPGTGSQSIGSSVVAPVAAAAGLLPGNPPNQSGVQLAAMDGRTKEQVRLLYQQTWHKLRRYIKYPDDVPQHVREVYAIINWSVMRFRIKKTLDNRLGEKLNELVHFGSTCVKHKGRRFLLRTPVCPILKQLNHISAPTQEFTLPEDVWVELVPATQMVAWRVLQAEQNPRLRLKTDINRQLSDVISLAEAKWILPTDLIRFLLCPSAETKPEEKGGVSEKLLLRLQREHRLDGAISLQEVSRTRSTDIALNAYLARRQASQDVPKPTAAGEDAPGASGTTSTSTAATGTSKASAQEGQRHLVPPRTGGSGASPNSAAVRLDLRGVGKQLANGVTFEEARGIKLVVIYLALGCPARIRFEYDFLQSSSTRASVSFSYPTSLPKEAITNGEGITNGLRRLLHLSASEYLNLKSWNVPVRSTATTTTVQTTTVKATSASRSSGRQMKAPTATVKNNVTVPAPLSEADPSIKPPAQTAVTKSKTEFSTPAFHVPGGHEIILVGEGQKQKTKMVVARQLNVQRPVVPLPSSIGDAGLTIPLRSPSSPRPILPLPVPKVPIPPLHSSAAATASLPVCKAAAPPPTTSLHALRAFSQNQARRVRRHRMAMGALRRRRFVPAPPPPPQPLPSVAEPSTVESIPFHLAQGVVVTTPVAEIPVTGAPVLTSQSNQGEISLPFSIDACSNVSTSDSLKSLLNAFMANAPPGLDLGTPTKEVSQPLSSPNFLHFAPETQATTDMVHQENSSSFSTFINTLAANQPTTSHLMESLSLNDSLQQKIYQDMIQPSSTSTLDLPLRSKLPVSGEGDATHPSAEMHGGMETIKIDEVQSISQEQYLQQQQQHLGEEEQQNLLQMPREKQNQPAPKTYAIGFLRHMSEPSESP</sequence>
<name>A0A068YHM0_ECHMU</name>
<keyword evidence="2" id="KW-0539">Nucleus</keyword>
<evidence type="ECO:0000256" key="2">
    <source>
        <dbReference type="ARBA" id="ARBA00023242"/>
    </source>
</evidence>
<feature type="region of interest" description="Disordered" evidence="3">
    <location>
        <begin position="957"/>
        <end position="999"/>
    </location>
</feature>
<dbReference type="OMA" id="CPARIRF"/>
<dbReference type="eggNOG" id="KOG4468">
    <property type="taxonomic scope" value="Eukaryota"/>
</dbReference>